<comment type="caution">
    <text evidence="14">The sequence shown here is derived from an EMBL/GenBank/DDBJ whole genome shotgun (WGS) entry which is preliminary data.</text>
</comment>
<evidence type="ECO:0000256" key="12">
    <source>
        <dbReference type="ARBA" id="ARBA00048798"/>
    </source>
</evidence>
<protein>
    <recommendedName>
        <fullName evidence="8">Probable branched-chain-amino-acid aminotransferase</fullName>
        <ecNumber evidence="7">2.6.1.42</ecNumber>
    </recommendedName>
</protein>
<dbReference type="InterPro" id="IPR036038">
    <property type="entry name" value="Aminotransferase-like"/>
</dbReference>
<reference evidence="14 15" key="1">
    <citation type="submission" date="2019-12" db="EMBL/GenBank/DDBJ databases">
        <title>Nitratireductor arenosus sp. nov., Isolated from sea sand, Jeju island, South Korea.</title>
        <authorList>
            <person name="Kim W."/>
        </authorList>
    </citation>
    <scope>NUCLEOTIDE SEQUENCE [LARGE SCALE GENOMIC DNA]</scope>
    <source>
        <strain evidence="14 15">CAU 1489</strain>
    </source>
</reference>
<accession>A0A844Q7K2</accession>
<organism evidence="14 15">
    <name type="scientific">Nitratireductor arenosus</name>
    <dbReference type="NCBI Taxonomy" id="2682096"/>
    <lineage>
        <taxon>Bacteria</taxon>
        <taxon>Pseudomonadati</taxon>
        <taxon>Pseudomonadota</taxon>
        <taxon>Alphaproteobacteria</taxon>
        <taxon>Hyphomicrobiales</taxon>
        <taxon>Phyllobacteriaceae</taxon>
        <taxon>Nitratireductor</taxon>
    </lineage>
</organism>
<dbReference type="GO" id="GO:0004084">
    <property type="term" value="F:branched-chain-amino-acid transaminase activity"/>
    <property type="evidence" value="ECO:0007669"/>
    <property type="project" value="UniProtKB-EC"/>
</dbReference>
<dbReference type="FunFam" id="3.20.10.10:FF:000002">
    <property type="entry name" value="D-alanine aminotransferase"/>
    <property type="match status" value="1"/>
</dbReference>
<evidence type="ECO:0000256" key="5">
    <source>
        <dbReference type="ARBA" id="ARBA00005072"/>
    </source>
</evidence>
<keyword evidence="10" id="KW-0100">Branched-chain amino acid biosynthesis</keyword>
<dbReference type="AlphaFoldDB" id="A0A844Q7K2"/>
<evidence type="ECO:0000256" key="1">
    <source>
        <dbReference type="ARBA" id="ARBA00001933"/>
    </source>
</evidence>
<evidence type="ECO:0000313" key="15">
    <source>
        <dbReference type="Proteomes" id="UP000463224"/>
    </source>
</evidence>
<evidence type="ECO:0000256" key="9">
    <source>
        <dbReference type="ARBA" id="ARBA00022898"/>
    </source>
</evidence>
<dbReference type="InterPro" id="IPR043132">
    <property type="entry name" value="BCAT-like_C"/>
</dbReference>
<dbReference type="PANTHER" id="PTHR42743:SF11">
    <property type="entry name" value="AMINODEOXYCHORISMATE LYASE"/>
    <property type="match status" value="1"/>
</dbReference>
<dbReference type="InterPro" id="IPR001544">
    <property type="entry name" value="Aminotrans_IV"/>
</dbReference>
<evidence type="ECO:0000256" key="8">
    <source>
        <dbReference type="ARBA" id="ARBA00014472"/>
    </source>
</evidence>
<dbReference type="InterPro" id="IPR043131">
    <property type="entry name" value="BCAT-like_N"/>
</dbReference>
<sequence length="314" mass="34828">MNTIDRIDSRTTHDADEDIRNRDIKIYVNGEIVPRDEAKVSVYDSGFMLGDGMWEGMRLYKGKWAFFDEHMDRFFDSCKAVSLDVGTDRAGILDALTRTAEANGMTDDVHCRLMLTRGVKARPFQHPRLSRSGPTLVIIMEHSKPVDSLQGKGIRLATVAQVRGLPMSQDAKYNSHSKLNCVIAALQAEQAGADEALMLDPHGFVNTTNACNFFIVRRGAVWTSTGDYCMNGVTRAKVIEVCRDNGIPVLEKNFSLYEAYGADEAFLTGTFGAQTPVASIDGKPIGDGTRPVMARIRQLYKELVERNVSDQSHD</sequence>
<comment type="pathway">
    <text evidence="3">Amino-acid biosynthesis; L-isoleucine biosynthesis; L-isoleucine from 2-oxobutanoate: step 4/4.</text>
</comment>
<dbReference type="Pfam" id="PF01063">
    <property type="entry name" value="Aminotran_4"/>
    <property type="match status" value="1"/>
</dbReference>
<keyword evidence="10" id="KW-0028">Amino-acid biosynthesis</keyword>
<dbReference type="EC" id="2.6.1.42" evidence="7"/>
<dbReference type="EMBL" id="WPHG01000001">
    <property type="protein sequence ID" value="MVA96066.1"/>
    <property type="molecule type" value="Genomic_DNA"/>
</dbReference>
<keyword evidence="14" id="KW-0032">Aminotransferase</keyword>
<dbReference type="InterPro" id="IPR050571">
    <property type="entry name" value="Class-IV_PLP-Dep_Aminotrnsfr"/>
</dbReference>
<comment type="cofactor">
    <cofactor evidence="1">
        <name>pyridoxal 5'-phosphate</name>
        <dbReference type="ChEBI" id="CHEBI:597326"/>
    </cofactor>
</comment>
<evidence type="ECO:0000256" key="10">
    <source>
        <dbReference type="ARBA" id="ARBA00023304"/>
    </source>
</evidence>
<evidence type="ECO:0000256" key="7">
    <source>
        <dbReference type="ARBA" id="ARBA00013053"/>
    </source>
</evidence>
<evidence type="ECO:0000256" key="3">
    <source>
        <dbReference type="ARBA" id="ARBA00004824"/>
    </source>
</evidence>
<keyword evidence="9" id="KW-0663">Pyridoxal phosphate</keyword>
<dbReference type="Proteomes" id="UP000463224">
    <property type="component" value="Unassembled WGS sequence"/>
</dbReference>
<gene>
    <name evidence="14" type="ORF">GN330_02230</name>
</gene>
<evidence type="ECO:0000256" key="13">
    <source>
        <dbReference type="ARBA" id="ARBA00049229"/>
    </source>
</evidence>
<name>A0A844Q7K2_9HYPH</name>
<comment type="pathway">
    <text evidence="5">Amino-acid biosynthesis; L-leucine biosynthesis; L-leucine from 3-methyl-2-oxobutanoate: step 4/4.</text>
</comment>
<proteinExistence type="inferred from homology"/>
<evidence type="ECO:0000313" key="14">
    <source>
        <dbReference type="EMBL" id="MVA96066.1"/>
    </source>
</evidence>
<keyword evidence="15" id="KW-1185">Reference proteome</keyword>
<comment type="catalytic activity">
    <reaction evidence="11">
        <text>L-valine + 2-oxoglutarate = 3-methyl-2-oxobutanoate + L-glutamate</text>
        <dbReference type="Rhea" id="RHEA:24813"/>
        <dbReference type="ChEBI" id="CHEBI:11851"/>
        <dbReference type="ChEBI" id="CHEBI:16810"/>
        <dbReference type="ChEBI" id="CHEBI:29985"/>
        <dbReference type="ChEBI" id="CHEBI:57762"/>
        <dbReference type="EC" id="2.6.1.42"/>
    </reaction>
</comment>
<dbReference type="FunFam" id="3.30.470.10:FF:000010">
    <property type="entry name" value="Branched-chain-amino-acid aminotransferase-like protein 1"/>
    <property type="match status" value="1"/>
</dbReference>
<dbReference type="SUPFAM" id="SSF56752">
    <property type="entry name" value="D-aminoacid aminotransferase-like PLP-dependent enzymes"/>
    <property type="match status" value="1"/>
</dbReference>
<evidence type="ECO:0000256" key="11">
    <source>
        <dbReference type="ARBA" id="ARBA00048212"/>
    </source>
</evidence>
<dbReference type="RefSeq" id="WP_156710980.1">
    <property type="nucleotide sequence ID" value="NZ_WPHG01000001.1"/>
</dbReference>
<dbReference type="PANTHER" id="PTHR42743">
    <property type="entry name" value="AMINO-ACID AMINOTRANSFERASE"/>
    <property type="match status" value="1"/>
</dbReference>
<comment type="catalytic activity">
    <reaction evidence="12">
        <text>L-isoleucine + 2-oxoglutarate = (S)-3-methyl-2-oxopentanoate + L-glutamate</text>
        <dbReference type="Rhea" id="RHEA:24801"/>
        <dbReference type="ChEBI" id="CHEBI:16810"/>
        <dbReference type="ChEBI" id="CHEBI:29985"/>
        <dbReference type="ChEBI" id="CHEBI:35146"/>
        <dbReference type="ChEBI" id="CHEBI:58045"/>
        <dbReference type="EC" id="2.6.1.42"/>
    </reaction>
</comment>
<keyword evidence="14" id="KW-0808">Transferase</keyword>
<dbReference type="GO" id="GO:0009082">
    <property type="term" value="P:branched-chain amino acid biosynthetic process"/>
    <property type="evidence" value="ECO:0007669"/>
    <property type="project" value="UniProtKB-KW"/>
</dbReference>
<dbReference type="Gene3D" id="3.20.10.10">
    <property type="entry name" value="D-amino Acid Aminotransferase, subunit A, domain 2"/>
    <property type="match status" value="1"/>
</dbReference>
<comment type="function">
    <text evidence="2">Acts on leucine, isoleucine and valine.</text>
</comment>
<dbReference type="GO" id="GO:0008652">
    <property type="term" value="P:amino acid biosynthetic process"/>
    <property type="evidence" value="ECO:0007669"/>
    <property type="project" value="UniProtKB-ARBA"/>
</dbReference>
<comment type="pathway">
    <text evidence="4">Amino-acid biosynthesis; L-valine biosynthesis; L-valine from pyruvate: step 4/4.</text>
</comment>
<evidence type="ECO:0000256" key="2">
    <source>
        <dbReference type="ARBA" id="ARBA00003109"/>
    </source>
</evidence>
<dbReference type="Gene3D" id="3.30.470.10">
    <property type="match status" value="1"/>
</dbReference>
<evidence type="ECO:0000256" key="4">
    <source>
        <dbReference type="ARBA" id="ARBA00004931"/>
    </source>
</evidence>
<evidence type="ECO:0000256" key="6">
    <source>
        <dbReference type="ARBA" id="ARBA00009320"/>
    </source>
</evidence>
<comment type="similarity">
    <text evidence="6">Belongs to the class-IV pyridoxal-phosphate-dependent aminotransferase family.</text>
</comment>
<comment type="catalytic activity">
    <reaction evidence="13">
        <text>L-leucine + 2-oxoglutarate = 4-methyl-2-oxopentanoate + L-glutamate</text>
        <dbReference type="Rhea" id="RHEA:18321"/>
        <dbReference type="ChEBI" id="CHEBI:16810"/>
        <dbReference type="ChEBI" id="CHEBI:17865"/>
        <dbReference type="ChEBI" id="CHEBI:29985"/>
        <dbReference type="ChEBI" id="CHEBI:57427"/>
        <dbReference type="EC" id="2.6.1.42"/>
    </reaction>
</comment>